<gene>
    <name evidence="1" type="ORF">A45J_0099</name>
</gene>
<evidence type="ECO:0000313" key="1">
    <source>
        <dbReference type="EMBL" id="GER92384.1"/>
    </source>
</evidence>
<proteinExistence type="predicted"/>
<dbReference type="EMBL" id="BLAB01000001">
    <property type="protein sequence ID" value="GER92384.1"/>
    <property type="molecule type" value="Genomic_DNA"/>
</dbReference>
<name>A0A5J4KSY0_9ZZZZ</name>
<sequence length="89" mass="10416">MKSKQLGTNGLKVEVTNISSHGIWLLTRDKELFLSYEEFPWFKDVPIKKILNVEEIATGHFYWPELDVDLSIEIIENPDRFPLKAKINK</sequence>
<comment type="caution">
    <text evidence="1">The sequence shown here is derived from an EMBL/GenBank/DDBJ whole genome shotgun (WGS) entry which is preliminary data.</text>
</comment>
<dbReference type="Pfam" id="PF10387">
    <property type="entry name" value="DUF2442"/>
    <property type="match status" value="1"/>
</dbReference>
<protein>
    <submittedName>
        <fullName evidence="1">DUF2442 domain-containing protein</fullName>
    </submittedName>
</protein>
<dbReference type="InterPro" id="IPR018841">
    <property type="entry name" value="DUF2442"/>
</dbReference>
<accession>A0A5J4KSY0</accession>
<reference evidence="1" key="1">
    <citation type="submission" date="2019-10" db="EMBL/GenBank/DDBJ databases">
        <title>Metagenomic sequencing of thiosulfate-disproportionating enrichment culture.</title>
        <authorList>
            <person name="Umezawa K."/>
            <person name="Kojima H."/>
            <person name="Fukui M."/>
        </authorList>
    </citation>
    <scope>NUCLEOTIDE SEQUENCE</scope>
    <source>
        <strain evidence="1">45J</strain>
    </source>
</reference>
<dbReference type="AlphaFoldDB" id="A0A5J4KSY0"/>
<organism evidence="1">
    <name type="scientific">hot springs metagenome</name>
    <dbReference type="NCBI Taxonomy" id="433727"/>
    <lineage>
        <taxon>unclassified sequences</taxon>
        <taxon>metagenomes</taxon>
        <taxon>ecological metagenomes</taxon>
    </lineage>
</organism>